<evidence type="ECO:0000256" key="4">
    <source>
        <dbReference type="ARBA" id="ARBA00023139"/>
    </source>
</evidence>
<dbReference type="Proteomes" id="UP001597180">
    <property type="component" value="Unassembled WGS sequence"/>
</dbReference>
<accession>A0ABW3UJF4</accession>
<keyword evidence="8" id="KW-1185">Reference proteome</keyword>
<keyword evidence="3" id="KW-0472">Membrane</keyword>
<dbReference type="RefSeq" id="WP_345592216.1">
    <property type="nucleotide sequence ID" value="NZ_BAABJG010000029.1"/>
</dbReference>
<evidence type="ECO:0000256" key="1">
    <source>
        <dbReference type="ARBA" id="ARBA00022475"/>
    </source>
</evidence>
<dbReference type="PANTHER" id="PTHR43649:SF33">
    <property type="entry name" value="POLYGALACTURONAN_RHAMNOGALACTURONAN-BINDING PROTEIN YTCQ"/>
    <property type="match status" value="1"/>
</dbReference>
<dbReference type="InterPro" id="IPR006059">
    <property type="entry name" value="SBP"/>
</dbReference>
<dbReference type="PROSITE" id="PS51257">
    <property type="entry name" value="PROKAR_LIPOPROTEIN"/>
    <property type="match status" value="1"/>
</dbReference>
<evidence type="ECO:0000313" key="7">
    <source>
        <dbReference type="EMBL" id="MFD1221112.1"/>
    </source>
</evidence>
<keyword evidence="5" id="KW-0449">Lipoprotein</keyword>
<name>A0ABW3UJF4_9BACL</name>
<proteinExistence type="predicted"/>
<dbReference type="Gene3D" id="3.40.190.10">
    <property type="entry name" value="Periplasmic binding protein-like II"/>
    <property type="match status" value="2"/>
</dbReference>
<reference evidence="8" key="1">
    <citation type="journal article" date="2019" name="Int. J. Syst. Evol. Microbiol.">
        <title>The Global Catalogue of Microorganisms (GCM) 10K type strain sequencing project: providing services to taxonomists for standard genome sequencing and annotation.</title>
        <authorList>
            <consortium name="The Broad Institute Genomics Platform"/>
            <consortium name="The Broad Institute Genome Sequencing Center for Infectious Disease"/>
            <person name="Wu L."/>
            <person name="Ma J."/>
        </authorList>
    </citation>
    <scope>NUCLEOTIDE SEQUENCE [LARGE SCALE GENOMIC DNA]</scope>
    <source>
        <strain evidence="8">CCUG 53270</strain>
    </source>
</reference>
<dbReference type="CDD" id="cd13580">
    <property type="entry name" value="PBP2_AlgQ_like_1"/>
    <property type="match status" value="1"/>
</dbReference>
<keyword evidence="1" id="KW-1003">Cell membrane</keyword>
<dbReference type="InterPro" id="IPR050490">
    <property type="entry name" value="Bact_solute-bd_prot1"/>
</dbReference>
<evidence type="ECO:0000256" key="3">
    <source>
        <dbReference type="ARBA" id="ARBA00023136"/>
    </source>
</evidence>
<evidence type="ECO:0000256" key="2">
    <source>
        <dbReference type="ARBA" id="ARBA00022729"/>
    </source>
</evidence>
<dbReference type="Pfam" id="PF01547">
    <property type="entry name" value="SBP_bac_1"/>
    <property type="match status" value="1"/>
</dbReference>
<dbReference type="SUPFAM" id="SSF53850">
    <property type="entry name" value="Periplasmic binding protein-like II"/>
    <property type="match status" value="1"/>
</dbReference>
<organism evidence="7 8">
    <name type="scientific">Paenibacillus vulneris</name>
    <dbReference type="NCBI Taxonomy" id="1133364"/>
    <lineage>
        <taxon>Bacteria</taxon>
        <taxon>Bacillati</taxon>
        <taxon>Bacillota</taxon>
        <taxon>Bacilli</taxon>
        <taxon>Bacillales</taxon>
        <taxon>Paenibacillaceae</taxon>
        <taxon>Paenibacillus</taxon>
    </lineage>
</organism>
<evidence type="ECO:0000256" key="5">
    <source>
        <dbReference type="ARBA" id="ARBA00023288"/>
    </source>
</evidence>
<protein>
    <submittedName>
        <fullName evidence="7">Extracellular solute-binding protein</fullName>
    </submittedName>
</protein>
<comment type="caution">
    <text evidence="7">The sequence shown here is derived from an EMBL/GenBank/DDBJ whole genome shotgun (WGS) entry which is preliminary data.</text>
</comment>
<keyword evidence="4" id="KW-0564">Palmitate</keyword>
<evidence type="ECO:0000256" key="6">
    <source>
        <dbReference type="SAM" id="SignalP"/>
    </source>
</evidence>
<gene>
    <name evidence="7" type="ORF">ACFQ4B_13380</name>
</gene>
<dbReference type="EMBL" id="JBHTLU010000014">
    <property type="protein sequence ID" value="MFD1221112.1"/>
    <property type="molecule type" value="Genomic_DNA"/>
</dbReference>
<dbReference type="PANTHER" id="PTHR43649">
    <property type="entry name" value="ARABINOSE-BINDING PROTEIN-RELATED"/>
    <property type="match status" value="1"/>
</dbReference>
<keyword evidence="2 6" id="KW-0732">Signal</keyword>
<evidence type="ECO:0000313" key="8">
    <source>
        <dbReference type="Proteomes" id="UP001597180"/>
    </source>
</evidence>
<sequence length="510" mass="57970">MNRWYSPRWIRLLALALLSAVLLSSCSSGQSSSKTEKDKPVPTPISMMVPLFQPKPPTDELMNELNQKTGVELNVQWVPDDIYTSKMLNALETNTLKQVTYVRQIDYNLVKNSIRSDMFWDIGPYLDYYPNLKNLSKKTLDETKLDGKYYGLYNERSSSRQGIMIRKDWLDRLHLKEPSTTEELYQVIKAFTLDDPDGNGKQDTIGLTDRNDLVYGAFKTLSSYFGTPNNWLLSGGTFIPDFATPEYMDTMNFVKRLYSENIMNKDFPVASKQVQRYMMISGKAGVYIGSLSDAPRMLEEMKQVNSNAEMALVNRIQGPKGYGIWSIPDYSGLFLFSKKAIKTQEDLKAILAFFDKTMNKDIANLMLYGQEGRHYVLKDGQVAVPPDMFQRMNAEVRPLLSLMIANISNPNLLKQSETDQEPILQQVNKLVADNDNILIHDPTVGLSSLYYDAHGTELASIMTNATYNYILGKIDAAGFRNEIEVWKSRGGSQIIKEFEESYSKSKSNNP</sequence>
<feature type="signal peptide" evidence="6">
    <location>
        <begin position="1"/>
        <end position="33"/>
    </location>
</feature>
<feature type="chain" id="PRO_5046754445" evidence="6">
    <location>
        <begin position="34"/>
        <end position="510"/>
    </location>
</feature>